<evidence type="ECO:0000313" key="2">
    <source>
        <dbReference type="Proteomes" id="UP001497535"/>
    </source>
</evidence>
<proteinExistence type="predicted"/>
<protein>
    <submittedName>
        <fullName evidence="1">Uncharacterized protein</fullName>
    </submittedName>
</protein>
<keyword evidence="2" id="KW-1185">Reference proteome</keyword>
<comment type="caution">
    <text evidence="1">The sequence shown here is derived from an EMBL/GenBank/DDBJ whole genome shotgun (WGS) entry which is preliminary data.</text>
</comment>
<dbReference type="EMBL" id="CAVMJV010000027">
    <property type="protein sequence ID" value="CAK5074730.1"/>
    <property type="molecule type" value="Genomic_DNA"/>
</dbReference>
<gene>
    <name evidence="1" type="ORF">MENTE1834_LOCUS21495</name>
</gene>
<accession>A0ACB0Z733</accession>
<dbReference type="Proteomes" id="UP001497535">
    <property type="component" value="Unassembled WGS sequence"/>
</dbReference>
<evidence type="ECO:0000313" key="1">
    <source>
        <dbReference type="EMBL" id="CAK5074730.1"/>
    </source>
</evidence>
<sequence length="265" mass="29628">MHTGLALEYLQWMIKSTTIFPCVDGVLEAYSIAQSKVELSGPTDFTPTIRLAARRAASLPENGCKYCASSLPLSIIVVGVGYDTFDEMKVLDSDNRLLCSHKKYAKRDIVQFVQIRKFLPPHRTMTELELAQAKAKLAKEVLFEVPGQLIGYMKSKGISPRDPDNPFSENDRQILISPAAHRLRDSSTSGVNARRSSSLKTSKEILAGIQTRPRKSVTAQYSGSPRTHRRLLPTPPAQDNDNYSNSSNGEDEERLNDKMQRAHFF</sequence>
<name>A0ACB0Z733_MELEN</name>
<reference evidence="1" key="1">
    <citation type="submission" date="2023-11" db="EMBL/GenBank/DDBJ databases">
        <authorList>
            <person name="Poullet M."/>
        </authorList>
    </citation>
    <scope>NUCLEOTIDE SEQUENCE</scope>
    <source>
        <strain evidence="1">E1834</strain>
    </source>
</reference>
<organism evidence="1 2">
    <name type="scientific">Meloidogyne enterolobii</name>
    <name type="common">Root-knot nematode worm</name>
    <name type="synonym">Meloidogyne mayaguensis</name>
    <dbReference type="NCBI Taxonomy" id="390850"/>
    <lineage>
        <taxon>Eukaryota</taxon>
        <taxon>Metazoa</taxon>
        <taxon>Ecdysozoa</taxon>
        <taxon>Nematoda</taxon>
        <taxon>Chromadorea</taxon>
        <taxon>Rhabditida</taxon>
        <taxon>Tylenchina</taxon>
        <taxon>Tylenchomorpha</taxon>
        <taxon>Tylenchoidea</taxon>
        <taxon>Meloidogynidae</taxon>
        <taxon>Meloidogyninae</taxon>
        <taxon>Meloidogyne</taxon>
    </lineage>
</organism>